<keyword evidence="2" id="KW-0812">Transmembrane</keyword>
<gene>
    <name evidence="3" type="ORF">DDE83_005162</name>
</gene>
<protein>
    <recommendedName>
        <fullName evidence="5">Abc transporter protein</fullName>
    </recommendedName>
</protein>
<dbReference type="Proteomes" id="UP000249619">
    <property type="component" value="Unassembled WGS sequence"/>
</dbReference>
<feature type="transmembrane region" description="Helical" evidence="2">
    <location>
        <begin position="278"/>
        <end position="295"/>
    </location>
</feature>
<proteinExistence type="predicted"/>
<keyword evidence="4" id="KW-1185">Reference proteome</keyword>
<feature type="compositionally biased region" description="Pro residues" evidence="1">
    <location>
        <begin position="1"/>
        <end position="10"/>
    </location>
</feature>
<evidence type="ECO:0008006" key="5">
    <source>
        <dbReference type="Google" id="ProtNLM"/>
    </source>
</evidence>
<sequence>MGRPTDPPPSYRDDPDAVSLHTTPDDYAYADAPGPSGLPPSYTDSEAGNINPAAALPIRHVTPPTTRTDHNSPSFKNGKPCIAETINIMDPIYDHDPTALENAIRTLAKAAPVPLIYIMGTHRETVKKGDKQESRAVTDFRIVMNLQRYLHKSFNEADTSTMTLDTVGNSEKTHRGTILKQRGAGSNHDLEVGDAPVPSLTEWCHRYCASPRLLRIFRLRREVTGFDKAWLRLQIEALIRSTNYRGNLHISFPVEESNVDIYTCTRINELRLKTWVCWIFYLTFLWLFTWPYLFLATKRYAVVRAEWPWWRINEQGVREYTTVSEEQWWGMWSVAIKRLVLQRFQGEASEELMRRVMEEAEDPRTPGSITGHAGVDGALGVLSQGFQFARAIQEGVGGRGVNVSLGGRGGGQGGWGYNC</sequence>
<reference evidence="4" key="1">
    <citation type="submission" date="2018-05" db="EMBL/GenBank/DDBJ databases">
        <title>Draft genome sequence of Stemphylium lycopersici strain CIDEFI 213.</title>
        <authorList>
            <person name="Medina R."/>
            <person name="Franco M.E.E."/>
            <person name="Lucentini C.G."/>
            <person name="Saparrat M.C.N."/>
            <person name="Balatti P.A."/>
        </authorList>
    </citation>
    <scope>NUCLEOTIDE SEQUENCE [LARGE SCALE GENOMIC DNA]</scope>
    <source>
        <strain evidence="4">CIDEFI 213</strain>
    </source>
</reference>
<keyword evidence="2" id="KW-1133">Transmembrane helix</keyword>
<evidence type="ECO:0000256" key="1">
    <source>
        <dbReference type="SAM" id="MobiDB-lite"/>
    </source>
</evidence>
<dbReference type="PANTHER" id="PTHR37848">
    <property type="entry name" value="EXPRESSED PROTEIN"/>
    <property type="match status" value="1"/>
</dbReference>
<dbReference type="EMBL" id="QGDH01000068">
    <property type="protein sequence ID" value="RAR10201.1"/>
    <property type="molecule type" value="Genomic_DNA"/>
</dbReference>
<organism evidence="3 4">
    <name type="scientific">Stemphylium lycopersici</name>
    <name type="common">Tomato gray leaf spot disease fungus</name>
    <name type="synonym">Thyrospora lycopersici</name>
    <dbReference type="NCBI Taxonomy" id="183478"/>
    <lineage>
        <taxon>Eukaryota</taxon>
        <taxon>Fungi</taxon>
        <taxon>Dikarya</taxon>
        <taxon>Ascomycota</taxon>
        <taxon>Pezizomycotina</taxon>
        <taxon>Dothideomycetes</taxon>
        <taxon>Pleosporomycetidae</taxon>
        <taxon>Pleosporales</taxon>
        <taxon>Pleosporineae</taxon>
        <taxon>Pleosporaceae</taxon>
        <taxon>Stemphylium</taxon>
    </lineage>
</organism>
<feature type="region of interest" description="Disordered" evidence="1">
    <location>
        <begin position="1"/>
        <end position="78"/>
    </location>
</feature>
<dbReference type="PANTHER" id="PTHR37848:SF1">
    <property type="entry name" value="SUN DOMAIN-CONTAINING PROTEIN"/>
    <property type="match status" value="1"/>
</dbReference>
<evidence type="ECO:0000313" key="4">
    <source>
        <dbReference type="Proteomes" id="UP000249619"/>
    </source>
</evidence>
<keyword evidence="2" id="KW-0472">Membrane</keyword>
<evidence type="ECO:0000313" key="3">
    <source>
        <dbReference type="EMBL" id="RAR10201.1"/>
    </source>
</evidence>
<comment type="caution">
    <text evidence="3">The sequence shown here is derived from an EMBL/GenBank/DDBJ whole genome shotgun (WGS) entry which is preliminary data.</text>
</comment>
<feature type="compositionally biased region" description="Polar residues" evidence="1">
    <location>
        <begin position="63"/>
        <end position="75"/>
    </location>
</feature>
<evidence type="ECO:0000256" key="2">
    <source>
        <dbReference type="SAM" id="Phobius"/>
    </source>
</evidence>
<dbReference type="AlphaFoldDB" id="A0A364N2L9"/>
<accession>A0A364N2L9</accession>
<name>A0A364N2L9_STELY</name>